<evidence type="ECO:0000259" key="6">
    <source>
        <dbReference type="PROSITE" id="PS50929"/>
    </source>
</evidence>
<dbReference type="Pfam" id="PF00005">
    <property type="entry name" value="ABC_tran"/>
    <property type="match status" value="1"/>
</dbReference>
<evidence type="ECO:0000313" key="7">
    <source>
        <dbReference type="EMBL" id="QEX23375.1"/>
    </source>
</evidence>
<evidence type="ECO:0000256" key="2">
    <source>
        <dbReference type="ARBA" id="ARBA00022692"/>
    </source>
</evidence>
<evidence type="ECO:0000256" key="5">
    <source>
        <dbReference type="SAM" id="Phobius"/>
    </source>
</evidence>
<accession>A0A5J6N306</accession>
<dbReference type="RefSeq" id="WP_191909060.1">
    <property type="nucleotide sequence ID" value="NZ_CP042582.1"/>
</dbReference>
<dbReference type="InterPro" id="IPR036640">
    <property type="entry name" value="ABC1_TM_sf"/>
</dbReference>
<evidence type="ECO:0000256" key="3">
    <source>
        <dbReference type="ARBA" id="ARBA00022989"/>
    </source>
</evidence>
<dbReference type="PROSITE" id="PS50929">
    <property type="entry name" value="ABC_TM1F"/>
    <property type="match status" value="1"/>
</dbReference>
<name>A0A5J6N306_9PROT</name>
<dbReference type="AlphaFoldDB" id="A0A5J6N306"/>
<evidence type="ECO:0000313" key="8">
    <source>
        <dbReference type="Proteomes" id="UP000325797"/>
    </source>
</evidence>
<proteinExistence type="predicted"/>
<dbReference type="Proteomes" id="UP000325797">
    <property type="component" value="Chromosome"/>
</dbReference>
<feature type="transmembrane region" description="Helical" evidence="5">
    <location>
        <begin position="141"/>
        <end position="171"/>
    </location>
</feature>
<dbReference type="GO" id="GO:0005524">
    <property type="term" value="F:ATP binding"/>
    <property type="evidence" value="ECO:0007669"/>
    <property type="project" value="InterPro"/>
</dbReference>
<dbReference type="PANTHER" id="PTHR43394">
    <property type="entry name" value="ATP-DEPENDENT PERMEASE MDL1, MITOCHONDRIAL"/>
    <property type="match status" value="1"/>
</dbReference>
<keyword evidence="3 5" id="KW-1133">Transmembrane helix</keyword>
<keyword evidence="4 5" id="KW-0472">Membrane</keyword>
<dbReference type="InterPro" id="IPR039421">
    <property type="entry name" value="Type_1_exporter"/>
</dbReference>
<dbReference type="InterPro" id="IPR003439">
    <property type="entry name" value="ABC_transporter-like_ATP-bd"/>
</dbReference>
<keyword evidence="2 5" id="KW-0812">Transmembrane</keyword>
<dbReference type="KEGG" id="hadh:FRZ61_33130"/>
<dbReference type="Gene3D" id="3.40.50.300">
    <property type="entry name" value="P-loop containing nucleotide triphosphate hydrolases"/>
    <property type="match status" value="1"/>
</dbReference>
<reference evidence="7 8" key="1">
    <citation type="submission" date="2019-08" db="EMBL/GenBank/DDBJ databases">
        <title>Hyperibacter terrae gen. nov., sp. nov. and Hyperibacter viscosus sp. nov., two new members in the family Rhodospirillaceae isolated from the rhizosphere of Hypericum perforatum.</title>
        <authorList>
            <person name="Noviana Z."/>
        </authorList>
    </citation>
    <scope>NUCLEOTIDE SEQUENCE [LARGE SCALE GENOMIC DNA]</scope>
    <source>
        <strain evidence="7 8">R5959</strain>
    </source>
</reference>
<gene>
    <name evidence="7" type="ORF">FRZ61_33130</name>
</gene>
<evidence type="ECO:0000256" key="1">
    <source>
        <dbReference type="ARBA" id="ARBA00004651"/>
    </source>
</evidence>
<dbReference type="Pfam" id="PF00664">
    <property type="entry name" value="ABC_membrane"/>
    <property type="match status" value="1"/>
</dbReference>
<dbReference type="GO" id="GO:0005886">
    <property type="term" value="C:plasma membrane"/>
    <property type="evidence" value="ECO:0007669"/>
    <property type="project" value="UniProtKB-SubCell"/>
</dbReference>
<dbReference type="EMBL" id="CP042582">
    <property type="protein sequence ID" value="QEX23375.1"/>
    <property type="molecule type" value="Genomic_DNA"/>
</dbReference>
<keyword evidence="8" id="KW-1185">Reference proteome</keyword>
<feature type="transmembrane region" description="Helical" evidence="5">
    <location>
        <begin position="47"/>
        <end position="68"/>
    </location>
</feature>
<feature type="transmembrane region" description="Helical" evidence="5">
    <location>
        <begin position="12"/>
        <end position="35"/>
    </location>
</feature>
<dbReference type="SUPFAM" id="SSF52540">
    <property type="entry name" value="P-loop containing nucleoside triphosphate hydrolases"/>
    <property type="match status" value="1"/>
</dbReference>
<dbReference type="GO" id="GO:0016887">
    <property type="term" value="F:ATP hydrolysis activity"/>
    <property type="evidence" value="ECO:0007669"/>
    <property type="project" value="InterPro"/>
</dbReference>
<dbReference type="InterPro" id="IPR011527">
    <property type="entry name" value="ABC1_TM_dom"/>
</dbReference>
<dbReference type="SUPFAM" id="SSF90123">
    <property type="entry name" value="ABC transporter transmembrane region"/>
    <property type="match status" value="1"/>
</dbReference>
<feature type="transmembrane region" description="Helical" evidence="5">
    <location>
        <begin position="243"/>
        <end position="261"/>
    </location>
</feature>
<feature type="domain" description="ABC transmembrane type-1" evidence="6">
    <location>
        <begin position="15"/>
        <end position="294"/>
    </location>
</feature>
<organism evidence="7 8">
    <name type="scientific">Hypericibacter adhaerens</name>
    <dbReference type="NCBI Taxonomy" id="2602016"/>
    <lineage>
        <taxon>Bacteria</taxon>
        <taxon>Pseudomonadati</taxon>
        <taxon>Pseudomonadota</taxon>
        <taxon>Alphaproteobacteria</taxon>
        <taxon>Rhodospirillales</taxon>
        <taxon>Dongiaceae</taxon>
        <taxon>Hypericibacter</taxon>
    </lineage>
</organism>
<feature type="transmembrane region" description="Helical" evidence="5">
    <location>
        <begin position="267"/>
        <end position="291"/>
    </location>
</feature>
<dbReference type="InterPro" id="IPR027417">
    <property type="entry name" value="P-loop_NTPase"/>
</dbReference>
<evidence type="ECO:0000256" key="4">
    <source>
        <dbReference type="ARBA" id="ARBA00023136"/>
    </source>
</evidence>
<comment type="subcellular location">
    <subcellularLocation>
        <location evidence="1">Cell membrane</location>
        <topology evidence="1">Multi-pass membrane protein</topology>
    </subcellularLocation>
</comment>
<sequence>MSQLVDDAKPAGVTVLAIAASVAAHILALAVPLALLQIYDRILPNQAYATTFVLAVGVTVAILLEALLRYGRAVLLAHVGAAFESRTTIQLLAHLLRSNPKAVQELGVPTLTDAVRAVGQVRDFWSGNAAAALHELPFAAIYIALIGYIASWLALIPLTLTLVALIAALVISRAAFRAVRAVDAAETSRRDLAWGIFAGLPEVKAMAAETMLTRRYRDVVARTMEGNARIENQMALIRENGTLLGQISTIAVVAAGAYMVVHGTLTTGGLAACTLLAGRSIGPVMGAFAYLSRLGYRDVAKRKIERVLSLPEAPLWLGHGENIFLGGTIDIAGPMIRNGPVSVPQGSIVHVDAADALTASALLESVARLDDSLGLEIKFDGEPSTAYDSVSLKRGIAMVTARTELLRGTLLDNLTLFSPQYNADAIRLSQRLGLSVFVDSLRQGLMTPMAPGVGISVSPGVAVRIGLVRALVRRPTILCLDEVGGALDLDGMRKLVELLRELKGRITIFLVSGNPALLQLADQKIRIEAGGAS</sequence>
<dbReference type="GO" id="GO:0140359">
    <property type="term" value="F:ABC-type transporter activity"/>
    <property type="evidence" value="ECO:0007669"/>
    <property type="project" value="InterPro"/>
</dbReference>
<dbReference type="Gene3D" id="1.20.1560.10">
    <property type="entry name" value="ABC transporter type 1, transmembrane domain"/>
    <property type="match status" value="1"/>
</dbReference>
<protein>
    <submittedName>
        <fullName evidence="7">Toxin ABC transporter</fullName>
    </submittedName>
</protein>